<reference evidence="2" key="2">
    <citation type="submission" date="2015-03" db="UniProtKB">
        <authorList>
            <consortium name="EnsemblPlants"/>
        </authorList>
    </citation>
    <scope>IDENTIFICATION</scope>
</reference>
<accession>A0A0D3HJU6</accession>
<dbReference type="AlphaFoldDB" id="A0A0D3HJU6"/>
<dbReference type="eggNOG" id="ENOG502R628">
    <property type="taxonomic scope" value="Eukaryota"/>
</dbReference>
<evidence type="ECO:0000313" key="2">
    <source>
        <dbReference type="EnsemblPlants" id="OBART11G07410.1"/>
    </source>
</evidence>
<reference evidence="2" key="1">
    <citation type="journal article" date="2009" name="Rice">
        <title>De Novo Next Generation Sequencing of Plant Genomes.</title>
        <authorList>
            <person name="Rounsley S."/>
            <person name="Marri P.R."/>
            <person name="Yu Y."/>
            <person name="He R."/>
            <person name="Sisneros N."/>
            <person name="Goicoechea J.L."/>
            <person name="Lee S.J."/>
            <person name="Angelova A."/>
            <person name="Kudrna D."/>
            <person name="Luo M."/>
            <person name="Affourtit J."/>
            <person name="Desany B."/>
            <person name="Knight J."/>
            <person name="Niazi F."/>
            <person name="Egholm M."/>
            <person name="Wing R.A."/>
        </authorList>
    </citation>
    <scope>NUCLEOTIDE SEQUENCE [LARGE SCALE GENOMIC DNA]</scope>
    <source>
        <strain evidence="2">cv. IRGC 105608</strain>
    </source>
</reference>
<feature type="compositionally biased region" description="Basic and acidic residues" evidence="1">
    <location>
        <begin position="15"/>
        <end position="27"/>
    </location>
</feature>
<dbReference type="Gramene" id="OBART11G07410.1">
    <property type="protein sequence ID" value="OBART11G07410.1"/>
    <property type="gene ID" value="OBART11G07410"/>
</dbReference>
<dbReference type="HOGENOM" id="CLU_2744046_0_0_1"/>
<dbReference type="EnsemblPlants" id="OBART11G07410.1">
    <property type="protein sequence ID" value="OBART11G07410.1"/>
    <property type="gene ID" value="OBART11G07410"/>
</dbReference>
<keyword evidence="3" id="KW-1185">Reference proteome</keyword>
<feature type="region of interest" description="Disordered" evidence="1">
    <location>
        <begin position="1"/>
        <end position="54"/>
    </location>
</feature>
<organism evidence="2">
    <name type="scientific">Oryza barthii</name>
    <dbReference type="NCBI Taxonomy" id="65489"/>
    <lineage>
        <taxon>Eukaryota</taxon>
        <taxon>Viridiplantae</taxon>
        <taxon>Streptophyta</taxon>
        <taxon>Embryophyta</taxon>
        <taxon>Tracheophyta</taxon>
        <taxon>Spermatophyta</taxon>
        <taxon>Magnoliopsida</taxon>
        <taxon>Liliopsida</taxon>
        <taxon>Poales</taxon>
        <taxon>Poaceae</taxon>
        <taxon>BOP clade</taxon>
        <taxon>Oryzoideae</taxon>
        <taxon>Oryzeae</taxon>
        <taxon>Oryzinae</taxon>
        <taxon>Oryza</taxon>
    </lineage>
</organism>
<evidence type="ECO:0000313" key="3">
    <source>
        <dbReference type="Proteomes" id="UP000026960"/>
    </source>
</evidence>
<dbReference type="Proteomes" id="UP000026960">
    <property type="component" value="Chromosome 11"/>
</dbReference>
<evidence type="ECO:0000256" key="1">
    <source>
        <dbReference type="SAM" id="MobiDB-lite"/>
    </source>
</evidence>
<proteinExistence type="predicted"/>
<sequence length="72" mass="7999">MSDNPPGGYFVGRPLNHEEQQASRPAEEQNAQTPGYYNVNPVRPNDAKGEQRNEPGFFKKLFGCFTGGQNVN</sequence>
<name>A0A0D3HJU6_9ORYZ</name>
<dbReference type="PaxDb" id="65489-OBART11G07410.1"/>
<protein>
    <submittedName>
        <fullName evidence="2">Uncharacterized protein</fullName>
    </submittedName>
</protein>